<dbReference type="GO" id="GO:0005737">
    <property type="term" value="C:cytoplasm"/>
    <property type="evidence" value="ECO:0007669"/>
    <property type="project" value="TreeGrafter"/>
</dbReference>
<dbReference type="PANTHER" id="PTHR43090:SF2">
    <property type="entry name" value="1-(5-PHOSPHORIBOSYL)-5-[(5-PHOSPHORIBOSYLAMINO)METHYLIDENEAMINO] IMIDAZOLE-4-CARBOXAMIDE ISOMERASE"/>
    <property type="match status" value="1"/>
</dbReference>
<sequence>DGWSKLSHHDVIDMAKRFERDGVEAIVYTDISRDGMMQGVNVEATAKLASEISIPVIASGGISNLDDIKAIQAVADEGIMGTIIGRALYEGTVDLVEAQKLVDG</sequence>
<evidence type="ECO:0000313" key="2">
    <source>
        <dbReference type="EMBL" id="VAW75761.1"/>
    </source>
</evidence>
<dbReference type="PANTHER" id="PTHR43090">
    <property type="entry name" value="1-(5-PHOSPHORIBOSYL)-5-[(5-PHOSPHORIBOSYLAMINO)METHYLIDENEAMINO] IMIDAZOLE-4-CARBOXAMIDE ISOMERASE"/>
    <property type="match status" value="1"/>
</dbReference>
<organism evidence="2">
    <name type="scientific">hydrothermal vent metagenome</name>
    <dbReference type="NCBI Taxonomy" id="652676"/>
    <lineage>
        <taxon>unclassified sequences</taxon>
        <taxon>metagenomes</taxon>
        <taxon>ecological metagenomes</taxon>
    </lineage>
</organism>
<dbReference type="AlphaFoldDB" id="A0A3B0Y835"/>
<feature type="non-terminal residue" evidence="2">
    <location>
        <position position="1"/>
    </location>
</feature>
<accession>A0A3B0Y835</accession>
<dbReference type="GO" id="GO:0000105">
    <property type="term" value="P:L-histidine biosynthetic process"/>
    <property type="evidence" value="ECO:0007669"/>
    <property type="project" value="InterPro"/>
</dbReference>
<dbReference type="GO" id="GO:0000162">
    <property type="term" value="P:L-tryptophan biosynthetic process"/>
    <property type="evidence" value="ECO:0007669"/>
    <property type="project" value="TreeGrafter"/>
</dbReference>
<proteinExistence type="inferred from homology"/>
<dbReference type="EC" id="5.3.1.16" evidence="2"/>
<dbReference type="InterPro" id="IPR044524">
    <property type="entry name" value="Isoase_HisA-like"/>
</dbReference>
<dbReference type="Gene3D" id="3.20.20.70">
    <property type="entry name" value="Aldolase class I"/>
    <property type="match status" value="1"/>
</dbReference>
<gene>
    <name evidence="2" type="ORF">MNBD_GAMMA14-2029</name>
</gene>
<dbReference type="GO" id="GO:0003949">
    <property type="term" value="F:1-(5-phosphoribosyl)-5-[(5-phosphoribosylamino)methylideneamino]imidazole-4-carboxamide isomerase activity"/>
    <property type="evidence" value="ECO:0007669"/>
    <property type="project" value="UniProtKB-EC"/>
</dbReference>
<comment type="similarity">
    <text evidence="1">Belongs to the HisA/HisF family.</text>
</comment>
<keyword evidence="2" id="KW-0413">Isomerase</keyword>
<dbReference type="InterPro" id="IPR013785">
    <property type="entry name" value="Aldolase_TIM"/>
</dbReference>
<name>A0A3B0Y835_9ZZZZ</name>
<evidence type="ECO:0000256" key="1">
    <source>
        <dbReference type="ARBA" id="ARBA00009667"/>
    </source>
</evidence>
<dbReference type="InterPro" id="IPR006062">
    <property type="entry name" value="His_biosynth"/>
</dbReference>
<dbReference type="Pfam" id="PF00977">
    <property type="entry name" value="His_biosynth"/>
    <property type="match status" value="1"/>
</dbReference>
<dbReference type="InterPro" id="IPR011060">
    <property type="entry name" value="RibuloseP-bd_barrel"/>
</dbReference>
<protein>
    <submittedName>
        <fullName evidence="2">Phosphoribosylformimino-5-aminoimidazole carboxamide ribotide isomerase</fullName>
        <ecNumber evidence="2">5.3.1.16</ecNumber>
    </submittedName>
</protein>
<dbReference type="EMBL" id="UOFM01000147">
    <property type="protein sequence ID" value="VAW75761.1"/>
    <property type="molecule type" value="Genomic_DNA"/>
</dbReference>
<dbReference type="SUPFAM" id="SSF51366">
    <property type="entry name" value="Ribulose-phoshate binding barrel"/>
    <property type="match status" value="1"/>
</dbReference>
<reference evidence="2" key="1">
    <citation type="submission" date="2018-06" db="EMBL/GenBank/DDBJ databases">
        <authorList>
            <person name="Zhirakovskaya E."/>
        </authorList>
    </citation>
    <scope>NUCLEOTIDE SEQUENCE</scope>
</reference>